<dbReference type="KEGG" id="bph:Bphy_1241"/>
<name>B2JHT2_PARP8</name>
<protein>
    <submittedName>
        <fullName evidence="1">Uncharacterized protein</fullName>
    </submittedName>
</protein>
<evidence type="ECO:0000313" key="2">
    <source>
        <dbReference type="Proteomes" id="UP000001192"/>
    </source>
</evidence>
<dbReference type="AlphaFoldDB" id="B2JHT2"/>
<evidence type="ECO:0000313" key="1">
    <source>
        <dbReference type="EMBL" id="ACC70424.1"/>
    </source>
</evidence>
<dbReference type="Proteomes" id="UP000001192">
    <property type="component" value="Chromosome 1"/>
</dbReference>
<keyword evidence="2" id="KW-1185">Reference proteome</keyword>
<dbReference type="EMBL" id="CP001043">
    <property type="protein sequence ID" value="ACC70424.1"/>
    <property type="molecule type" value="Genomic_DNA"/>
</dbReference>
<reference evidence="2" key="1">
    <citation type="journal article" date="2014" name="Stand. Genomic Sci.">
        <title>Complete genome sequence of Burkholderia phymatum STM815(T), a broad host range and efficient nitrogen-fixing symbiont of Mimosa species.</title>
        <authorList>
            <person name="Moulin L."/>
            <person name="Klonowska A."/>
            <person name="Caroline B."/>
            <person name="Booth K."/>
            <person name="Vriezen J.A."/>
            <person name="Melkonian R."/>
            <person name="James E.K."/>
            <person name="Young J.P."/>
            <person name="Bena G."/>
            <person name="Hauser L."/>
            <person name="Land M."/>
            <person name="Kyrpides N."/>
            <person name="Bruce D."/>
            <person name="Chain P."/>
            <person name="Copeland A."/>
            <person name="Pitluck S."/>
            <person name="Woyke T."/>
            <person name="Lizotte-Waniewski M."/>
            <person name="Bristow J."/>
            <person name="Riley M."/>
        </authorList>
    </citation>
    <scope>NUCLEOTIDE SEQUENCE [LARGE SCALE GENOMIC DNA]</scope>
    <source>
        <strain evidence="2">DSM 17167 / CIP 108236 / LMG 21445 / STM815</strain>
    </source>
</reference>
<dbReference type="STRING" id="391038.Bphy_1241"/>
<accession>B2JHT2</accession>
<organism evidence="1 2">
    <name type="scientific">Paraburkholderia phymatum (strain DSM 17167 / CIP 108236 / LMG 21445 / STM815)</name>
    <name type="common">Burkholderia phymatum</name>
    <dbReference type="NCBI Taxonomy" id="391038"/>
    <lineage>
        <taxon>Bacteria</taxon>
        <taxon>Pseudomonadati</taxon>
        <taxon>Pseudomonadota</taxon>
        <taxon>Betaproteobacteria</taxon>
        <taxon>Burkholderiales</taxon>
        <taxon>Burkholderiaceae</taxon>
        <taxon>Paraburkholderia</taxon>
    </lineage>
</organism>
<sequence length="62" mass="7021">MLVQPRKPSFASWLMSMPDVGEDAVTERGRALTKLIAATAWIDNLTVVTRNVQTSMARRREF</sequence>
<proteinExistence type="predicted"/>
<dbReference type="HOGENOM" id="CLU_2895366_0_0_4"/>
<gene>
    <name evidence="1" type="ordered locus">Bphy_1241</name>
</gene>